<reference evidence="3" key="1">
    <citation type="journal article" date="2008" name="BMC Genomics">
        <title>A conifer genomics resource of 200,000 spruce (Picea spp.) ESTs and 6,464 high-quality, sequence-finished full-length cDNAs for Sitka spruce (Picea sitchensis).</title>
        <authorList>
            <person name="Ralph S.G."/>
            <person name="Chun H.J."/>
            <person name="Kolosova N."/>
            <person name="Cooper D."/>
            <person name="Oddy C."/>
            <person name="Ritland C.E."/>
            <person name="Kirkpatrick R."/>
            <person name="Moore R."/>
            <person name="Barber S."/>
            <person name="Holt R.A."/>
            <person name="Jones S.J."/>
            <person name="Marra M.A."/>
            <person name="Douglas C.J."/>
            <person name="Ritland K."/>
            <person name="Bohlmann J."/>
        </authorList>
    </citation>
    <scope>NUCLEOTIDE SEQUENCE</scope>
    <source>
        <tissue evidence="3">Green portion of the leader tissue</tissue>
    </source>
</reference>
<proteinExistence type="evidence at transcript level"/>
<dbReference type="GO" id="GO:0005829">
    <property type="term" value="C:cytosol"/>
    <property type="evidence" value="ECO:0007669"/>
    <property type="project" value="TreeGrafter"/>
</dbReference>
<dbReference type="GO" id="GO:1990050">
    <property type="term" value="F:phosphatidic acid transfer activity"/>
    <property type="evidence" value="ECO:0007669"/>
    <property type="project" value="TreeGrafter"/>
</dbReference>
<keyword evidence="2" id="KW-1015">Disulfide bond</keyword>
<organism evidence="3">
    <name type="scientific">Picea sitchensis</name>
    <name type="common">Sitka spruce</name>
    <name type="synonym">Pinus sitchensis</name>
    <dbReference type="NCBI Taxonomy" id="3332"/>
    <lineage>
        <taxon>Eukaryota</taxon>
        <taxon>Viridiplantae</taxon>
        <taxon>Streptophyta</taxon>
        <taxon>Embryophyta</taxon>
        <taxon>Tracheophyta</taxon>
        <taxon>Spermatophyta</taxon>
        <taxon>Pinopsida</taxon>
        <taxon>Pinidae</taxon>
        <taxon>Conifers I</taxon>
        <taxon>Pinales</taxon>
        <taxon>Pinaceae</taxon>
        <taxon>Picea</taxon>
    </lineage>
</organism>
<dbReference type="Pfam" id="PF05254">
    <property type="entry name" value="UPF0203"/>
    <property type="match status" value="1"/>
</dbReference>
<protein>
    <recommendedName>
        <fullName evidence="4">CHCH domain-containing protein</fullName>
    </recommendedName>
</protein>
<dbReference type="EMBL" id="EF084111">
    <property type="protein sequence ID" value="ABK23441.1"/>
    <property type="molecule type" value="mRNA"/>
</dbReference>
<comment type="similarity">
    <text evidence="1">Belongs to the TRIAP1/MDM35 family.</text>
</comment>
<name>A9NS30_PICSI</name>
<dbReference type="InterPro" id="IPR007918">
    <property type="entry name" value="MDM35_apoptosis"/>
</dbReference>
<dbReference type="PANTHER" id="PTHR46403">
    <property type="entry name" value="TP53-REGULATED INHIBITOR OF APOPTOSIS 1"/>
    <property type="match status" value="1"/>
</dbReference>
<dbReference type="GO" id="GO:0005634">
    <property type="term" value="C:nucleus"/>
    <property type="evidence" value="ECO:0007669"/>
    <property type="project" value="TreeGrafter"/>
</dbReference>
<dbReference type="PANTHER" id="PTHR46403:SF1">
    <property type="entry name" value="TP53-REGULATED INHIBITOR OF APOPTOSIS 1"/>
    <property type="match status" value="1"/>
</dbReference>
<dbReference type="GO" id="GO:0005758">
    <property type="term" value="C:mitochondrial intermembrane space"/>
    <property type="evidence" value="ECO:0007669"/>
    <property type="project" value="TreeGrafter"/>
</dbReference>
<evidence type="ECO:0008006" key="4">
    <source>
        <dbReference type="Google" id="ProtNLM"/>
    </source>
</evidence>
<evidence type="ECO:0000256" key="2">
    <source>
        <dbReference type="ARBA" id="ARBA00023157"/>
    </source>
</evidence>
<sequence>MGAGRTNASACSRLRTVYNDCFNRWYTEKYLKGQWEKEECKYELEAYRACIMKHMEDKNLSRLLQAEALMQSRQDDLGQPLHTEDSSE</sequence>
<dbReference type="AlphaFoldDB" id="A9NS30"/>
<evidence type="ECO:0000313" key="3">
    <source>
        <dbReference type="EMBL" id="ABK23441.1"/>
    </source>
</evidence>
<accession>A9NS30</accession>
<evidence type="ECO:0000256" key="1">
    <source>
        <dbReference type="ARBA" id="ARBA00006196"/>
    </source>
</evidence>
<dbReference type="GO" id="GO:0045332">
    <property type="term" value="P:phospholipid translocation"/>
    <property type="evidence" value="ECO:0007669"/>
    <property type="project" value="TreeGrafter"/>
</dbReference>